<dbReference type="GO" id="GO:0003677">
    <property type="term" value="F:DNA binding"/>
    <property type="evidence" value="ECO:0007669"/>
    <property type="project" value="UniProtKB-KW"/>
</dbReference>
<dbReference type="GO" id="GO:0015074">
    <property type="term" value="P:DNA integration"/>
    <property type="evidence" value="ECO:0007669"/>
    <property type="project" value="UniProtKB-KW"/>
</dbReference>
<dbReference type="EMBL" id="WMII01000003">
    <property type="protein sequence ID" value="MTH63382.1"/>
    <property type="molecule type" value="Genomic_DNA"/>
</dbReference>
<feature type="domain" description="Tyr recombinase" evidence="6">
    <location>
        <begin position="409"/>
        <end position="616"/>
    </location>
</feature>
<feature type="compositionally biased region" description="Low complexity" evidence="5">
    <location>
        <begin position="235"/>
        <end position="247"/>
    </location>
</feature>
<dbReference type="PROSITE" id="PS51898">
    <property type="entry name" value="TYR_RECOMBINASE"/>
    <property type="match status" value="1"/>
</dbReference>
<dbReference type="InterPro" id="IPR002104">
    <property type="entry name" value="Integrase_catalytic"/>
</dbReference>
<sequence length="665" mass="73683">MGLQTHVFRRGATYVWRRRLPLSLGGALMQVSLRTRDPLIARRLALLLGAEGCRVFDQMMQSKLSRDEARSLLQAAILRALDQIEATRANIPDRPAPDAWQQALSADWVMGKACELVGHRGAAAAPVPEDDRDAMRAEGRSDVEIAAVSHHVDLLAQNFDRDPRLGPNRPGFDLMCRALGRDKFSQGEVNHGRQIVQRGRGAAYQIASLGHLTAIETAAAEAMDLAEGRKPATEPAPVSQPVQQQPMPITPVEPPPAEPTAPDPSPAEPTPLYDPSIAALADRLMAQKKRQKMSAQMIDQMRKVYDLFIEATGVSDIRQLRQEHLARFIDVLNQLPKSYRKSPKDRLKSLAQILDAAQGKPVGLSPTTINRNIDYIGQLLKKARSEGFASVVMLDAGSLRERKSRRDRDERPAFTLEDIGKIFSHPIWHGWKSKRHWQEPGPNLIRDGLFWVPMIAALTGARRAEIAGLKAEDLEIIDGIPVMHFRPNPNRGLKNLVSERTLPLHPQLVALGLMEHARLALKGPRGDLFPDQRPTSGTKFGDPLDYRFRLLIQRQLSGNPEGKVLHSFRHYVATQLGRIEGLREQVRKDILGHAGDSITAERYSETTPLAAKLAALRQLPPLPVRDLAADVRTVEPVRAVARKTRKDGPCPSAQSPFGRRSASPA</sequence>
<comment type="similarity">
    <text evidence="1">Belongs to the 'phage' integrase family.</text>
</comment>
<feature type="compositionally biased region" description="Pro residues" evidence="5">
    <location>
        <begin position="248"/>
        <end position="269"/>
    </location>
</feature>
<dbReference type="CDD" id="cd01184">
    <property type="entry name" value="INT_C_like_1"/>
    <property type="match status" value="1"/>
</dbReference>
<dbReference type="InterPro" id="IPR046668">
    <property type="entry name" value="DUF6538"/>
</dbReference>
<keyword evidence="3" id="KW-0238">DNA-binding</keyword>
<feature type="region of interest" description="Disordered" evidence="5">
    <location>
        <begin position="640"/>
        <end position="665"/>
    </location>
</feature>
<keyword evidence="4" id="KW-0233">DNA recombination</keyword>
<dbReference type="Proteomes" id="UP000478740">
    <property type="component" value="Unassembled WGS sequence"/>
</dbReference>
<evidence type="ECO:0000256" key="1">
    <source>
        <dbReference type="ARBA" id="ARBA00008857"/>
    </source>
</evidence>
<evidence type="ECO:0000313" key="8">
    <source>
        <dbReference type="Proteomes" id="UP000478740"/>
    </source>
</evidence>
<evidence type="ECO:0000256" key="5">
    <source>
        <dbReference type="SAM" id="MobiDB-lite"/>
    </source>
</evidence>
<accession>A0A6L6IVR7</accession>
<keyword evidence="8" id="KW-1185">Reference proteome</keyword>
<dbReference type="AlphaFoldDB" id="A0A6L6IVR7"/>
<evidence type="ECO:0000256" key="3">
    <source>
        <dbReference type="ARBA" id="ARBA00023125"/>
    </source>
</evidence>
<dbReference type="InterPro" id="IPR050090">
    <property type="entry name" value="Tyrosine_recombinase_XerCD"/>
</dbReference>
<dbReference type="GO" id="GO:0006310">
    <property type="term" value="P:DNA recombination"/>
    <property type="evidence" value="ECO:0007669"/>
    <property type="project" value="UniProtKB-KW"/>
</dbReference>
<comment type="caution">
    <text evidence="7">The sequence shown here is derived from an EMBL/GenBank/DDBJ whole genome shotgun (WGS) entry which is preliminary data.</text>
</comment>
<evidence type="ECO:0000259" key="6">
    <source>
        <dbReference type="PROSITE" id="PS51898"/>
    </source>
</evidence>
<dbReference type="RefSeq" id="WP_155043320.1">
    <property type="nucleotide sequence ID" value="NZ_WMIH01000002.1"/>
</dbReference>
<dbReference type="Pfam" id="PF20172">
    <property type="entry name" value="DUF6538"/>
    <property type="match status" value="1"/>
</dbReference>
<evidence type="ECO:0000256" key="4">
    <source>
        <dbReference type="ARBA" id="ARBA00023172"/>
    </source>
</evidence>
<dbReference type="SUPFAM" id="SSF56349">
    <property type="entry name" value="DNA breaking-rejoining enzymes"/>
    <property type="match status" value="1"/>
</dbReference>
<dbReference type="InterPro" id="IPR011010">
    <property type="entry name" value="DNA_brk_join_enz"/>
</dbReference>
<proteinExistence type="inferred from homology"/>
<reference evidence="7 8" key="1">
    <citation type="submission" date="2019-11" db="EMBL/GenBank/DDBJ databases">
        <authorList>
            <person name="Dong K."/>
        </authorList>
    </citation>
    <scope>NUCLEOTIDE SEQUENCE [LARGE SCALE GENOMIC DNA]</scope>
    <source>
        <strain evidence="7 8">DK608</strain>
    </source>
</reference>
<name>A0A6L6IVR7_9RHOB</name>
<gene>
    <name evidence="7" type="ORF">GL284_03760</name>
</gene>
<evidence type="ECO:0000313" key="7">
    <source>
        <dbReference type="EMBL" id="MTH63382.1"/>
    </source>
</evidence>
<dbReference type="InterPro" id="IPR013762">
    <property type="entry name" value="Integrase-like_cat_sf"/>
</dbReference>
<organism evidence="7 8">
    <name type="scientific">Paracoccus shanxieyensis</name>
    <dbReference type="NCBI Taxonomy" id="2675752"/>
    <lineage>
        <taxon>Bacteria</taxon>
        <taxon>Pseudomonadati</taxon>
        <taxon>Pseudomonadota</taxon>
        <taxon>Alphaproteobacteria</taxon>
        <taxon>Rhodobacterales</taxon>
        <taxon>Paracoccaceae</taxon>
        <taxon>Paracoccus</taxon>
    </lineage>
</organism>
<dbReference type="PANTHER" id="PTHR30349:SF41">
    <property type="entry name" value="INTEGRASE_RECOMBINASE PROTEIN MJ0367-RELATED"/>
    <property type="match status" value="1"/>
</dbReference>
<feature type="region of interest" description="Disordered" evidence="5">
    <location>
        <begin position="226"/>
        <end position="273"/>
    </location>
</feature>
<evidence type="ECO:0000256" key="2">
    <source>
        <dbReference type="ARBA" id="ARBA00022908"/>
    </source>
</evidence>
<keyword evidence="2" id="KW-0229">DNA integration</keyword>
<protein>
    <submittedName>
        <fullName evidence="7">Tyrosine-type recombinase/integrase</fullName>
    </submittedName>
</protein>
<dbReference type="Gene3D" id="1.10.443.10">
    <property type="entry name" value="Intergrase catalytic core"/>
    <property type="match status" value="1"/>
</dbReference>
<dbReference type="PANTHER" id="PTHR30349">
    <property type="entry name" value="PHAGE INTEGRASE-RELATED"/>
    <property type="match status" value="1"/>
</dbReference>